<reference evidence="1" key="1">
    <citation type="journal article" date="2020" name="mSystems">
        <title>Genome- and Community-Level Interaction Insights into Carbon Utilization and Element Cycling Functions of Hydrothermarchaeota in Hydrothermal Sediment.</title>
        <authorList>
            <person name="Zhou Z."/>
            <person name="Liu Y."/>
            <person name="Xu W."/>
            <person name="Pan J."/>
            <person name="Luo Z.H."/>
            <person name="Li M."/>
        </authorList>
    </citation>
    <scope>NUCLEOTIDE SEQUENCE [LARGE SCALE GENOMIC DNA]</scope>
    <source>
        <strain evidence="1">SpSt-780</strain>
    </source>
</reference>
<dbReference type="EMBL" id="DTHG01000043">
    <property type="protein sequence ID" value="HGW91619.1"/>
    <property type="molecule type" value="Genomic_DNA"/>
</dbReference>
<comment type="caution">
    <text evidence="1">The sequence shown here is derived from an EMBL/GenBank/DDBJ whole genome shotgun (WGS) entry which is preliminary data.</text>
</comment>
<dbReference type="AlphaFoldDB" id="A0A7C4U7T7"/>
<evidence type="ECO:0000313" key="1">
    <source>
        <dbReference type="EMBL" id="HGW91619.1"/>
    </source>
</evidence>
<organism evidence="1">
    <name type="scientific">candidate division WOR-3 bacterium</name>
    <dbReference type="NCBI Taxonomy" id="2052148"/>
    <lineage>
        <taxon>Bacteria</taxon>
        <taxon>Bacteria division WOR-3</taxon>
    </lineage>
</organism>
<evidence type="ECO:0008006" key="2">
    <source>
        <dbReference type="Google" id="ProtNLM"/>
    </source>
</evidence>
<accession>A0A7C4U7T7</accession>
<protein>
    <recommendedName>
        <fullName evidence="2">AbiEi antitoxin C-terminal domain-containing protein</fullName>
    </recommendedName>
</protein>
<proteinExistence type="predicted"/>
<gene>
    <name evidence="1" type="ORF">ENV67_03655</name>
</gene>
<sequence length="190" mass="22058">MKELSLYKIRDMALNSGASVYNSQELSNLINKNKNIALVYMNRLIKNGLAIKLTKGKISFIKDDFIIASQLISPSYVSLNSALLFHNISYQVPEYIECVNTINSFNYYNLGIIYHKIRPELFFGYKRYNKDGSFIFVANPDKAVFDGLYFKIFSKFDIMDFKKEIDFSELLSILKHIKINGIKKIMEMLK</sequence>
<name>A0A7C4U7T7_UNCW3</name>